<dbReference type="STRING" id="326298.Suden_0420"/>
<keyword evidence="7 11" id="KW-0274">FAD</keyword>
<dbReference type="Gene3D" id="3.90.700.10">
    <property type="entry name" value="Succinate dehydrogenase/fumarate reductase flavoprotein, catalytic domain"/>
    <property type="match status" value="1"/>
</dbReference>
<protein>
    <recommendedName>
        <fullName evidence="4 10">L-aspartate oxidase</fullName>
        <ecNumber evidence="4 10">1.4.3.16</ecNumber>
    </recommendedName>
</protein>
<comment type="catalytic activity">
    <reaction evidence="9">
        <text>L-aspartate + O2 = iminosuccinate + H2O2</text>
        <dbReference type="Rhea" id="RHEA:25876"/>
        <dbReference type="ChEBI" id="CHEBI:15379"/>
        <dbReference type="ChEBI" id="CHEBI:16240"/>
        <dbReference type="ChEBI" id="CHEBI:29991"/>
        <dbReference type="ChEBI" id="CHEBI:77875"/>
        <dbReference type="EC" id="1.4.3.16"/>
    </reaction>
    <physiologicalReaction direction="left-to-right" evidence="9">
        <dbReference type="Rhea" id="RHEA:25877"/>
    </physiologicalReaction>
</comment>
<accession>Q30TI0</accession>
<dbReference type="InterPro" id="IPR027477">
    <property type="entry name" value="Succ_DH/fumarate_Rdtase_cat_sf"/>
</dbReference>
<comment type="subcellular location">
    <subcellularLocation>
        <location evidence="11">Cytoplasm</location>
    </subcellularLocation>
</comment>
<comment type="pathway">
    <text evidence="2 11">Cofactor biosynthesis; NAD(+) biosynthesis; iminoaspartate from L-aspartate (oxidase route): step 1/1.</text>
</comment>
<dbReference type="PANTHER" id="PTHR42716">
    <property type="entry name" value="L-ASPARTATE OXIDASE"/>
    <property type="match status" value="1"/>
</dbReference>
<dbReference type="GO" id="GO:0005737">
    <property type="term" value="C:cytoplasm"/>
    <property type="evidence" value="ECO:0007669"/>
    <property type="project" value="UniProtKB-SubCell"/>
</dbReference>
<dbReference type="SUPFAM" id="SSF56425">
    <property type="entry name" value="Succinate dehydrogenase/fumarate reductase flavoprotein, catalytic domain"/>
    <property type="match status" value="1"/>
</dbReference>
<dbReference type="SUPFAM" id="SSF51905">
    <property type="entry name" value="FAD/NAD(P)-binding domain"/>
    <property type="match status" value="1"/>
</dbReference>
<keyword evidence="6 11" id="KW-0662">Pyridine nucleotide biosynthesis</keyword>
<evidence type="ECO:0000256" key="8">
    <source>
        <dbReference type="ARBA" id="ARBA00023002"/>
    </source>
</evidence>
<dbReference type="PANTHER" id="PTHR42716:SF2">
    <property type="entry name" value="L-ASPARTATE OXIDASE, CHLOROPLASTIC"/>
    <property type="match status" value="1"/>
</dbReference>
<dbReference type="NCBIfam" id="TIGR00551">
    <property type="entry name" value="nadB"/>
    <property type="match status" value="1"/>
</dbReference>
<evidence type="ECO:0000313" key="14">
    <source>
        <dbReference type="Proteomes" id="UP000002714"/>
    </source>
</evidence>
<dbReference type="EC" id="1.4.3.16" evidence="4 10"/>
<evidence type="ECO:0000256" key="5">
    <source>
        <dbReference type="ARBA" id="ARBA00022630"/>
    </source>
</evidence>
<evidence type="ECO:0000259" key="12">
    <source>
        <dbReference type="Pfam" id="PF00890"/>
    </source>
</evidence>
<evidence type="ECO:0000256" key="1">
    <source>
        <dbReference type="ARBA" id="ARBA00001974"/>
    </source>
</evidence>
<evidence type="ECO:0000256" key="10">
    <source>
        <dbReference type="NCBIfam" id="TIGR00551"/>
    </source>
</evidence>
<dbReference type="OrthoDB" id="9806724at2"/>
<dbReference type="InterPro" id="IPR037099">
    <property type="entry name" value="Fum_R/Succ_DH_flav-like_C_sf"/>
</dbReference>
<comment type="similarity">
    <text evidence="3 11">Belongs to the FAD-dependent oxidoreductase 2 family. NadB subfamily.</text>
</comment>
<dbReference type="PRINTS" id="PR00411">
    <property type="entry name" value="PNDRDTASEI"/>
</dbReference>
<dbReference type="GO" id="GO:0008734">
    <property type="term" value="F:L-aspartate oxidase activity"/>
    <property type="evidence" value="ECO:0007669"/>
    <property type="project" value="UniProtKB-UniRule"/>
</dbReference>
<proteinExistence type="inferred from homology"/>
<evidence type="ECO:0000256" key="2">
    <source>
        <dbReference type="ARBA" id="ARBA00004950"/>
    </source>
</evidence>
<evidence type="ECO:0000313" key="13">
    <source>
        <dbReference type="EMBL" id="ABB43701.1"/>
    </source>
</evidence>
<dbReference type="eggNOG" id="COG0029">
    <property type="taxonomic scope" value="Bacteria"/>
</dbReference>
<keyword evidence="8 11" id="KW-0560">Oxidoreductase</keyword>
<evidence type="ECO:0000256" key="11">
    <source>
        <dbReference type="RuleBase" id="RU362049"/>
    </source>
</evidence>
<dbReference type="RefSeq" id="WP_011372055.1">
    <property type="nucleotide sequence ID" value="NC_007575.1"/>
</dbReference>
<evidence type="ECO:0000256" key="9">
    <source>
        <dbReference type="ARBA" id="ARBA00048305"/>
    </source>
</evidence>
<dbReference type="Proteomes" id="UP000002714">
    <property type="component" value="Chromosome"/>
</dbReference>
<dbReference type="UniPathway" id="UPA00253">
    <property type="reaction ID" value="UER00326"/>
</dbReference>
<dbReference type="AlphaFoldDB" id="Q30TI0"/>
<keyword evidence="14" id="KW-1185">Reference proteome</keyword>
<keyword evidence="5 11" id="KW-0285">Flavoprotein</keyword>
<dbReference type="InterPro" id="IPR003953">
    <property type="entry name" value="FAD-dep_OxRdtase_2_FAD-bd"/>
</dbReference>
<reference evidence="13 14" key="1">
    <citation type="journal article" date="2008" name="Appl. Environ. Microbiol.">
        <title>Genome of the epsilonproteobacterial chemolithoautotroph Sulfurimonas denitrificans.</title>
        <authorList>
            <person name="Sievert S.M."/>
            <person name="Scott K.M."/>
            <person name="Klotz M.G."/>
            <person name="Chain P.S.G."/>
            <person name="Hauser L.J."/>
            <person name="Hemp J."/>
            <person name="Huegler M."/>
            <person name="Land M."/>
            <person name="Lapidus A."/>
            <person name="Larimer F.W."/>
            <person name="Lucas S."/>
            <person name="Malfatti S.A."/>
            <person name="Meyer F."/>
            <person name="Paulsen I.T."/>
            <person name="Ren Q."/>
            <person name="Simon J."/>
            <person name="Bailey K."/>
            <person name="Diaz E."/>
            <person name="Fitzpatrick K.A."/>
            <person name="Glover B."/>
            <person name="Gwatney N."/>
            <person name="Korajkic A."/>
            <person name="Long A."/>
            <person name="Mobberley J.M."/>
            <person name="Pantry S.N."/>
            <person name="Pazder G."/>
            <person name="Peterson S."/>
            <person name="Quintanilla J.D."/>
            <person name="Sprinkle R."/>
            <person name="Stephens J."/>
            <person name="Thomas P."/>
            <person name="Vaughn R."/>
            <person name="Weber M.J."/>
            <person name="Wooten L.L."/>
        </authorList>
    </citation>
    <scope>NUCLEOTIDE SEQUENCE [LARGE SCALE GENOMIC DNA]</scope>
    <source>
        <strain evidence="14">ATCC 33889 / DSM 1251</strain>
    </source>
</reference>
<dbReference type="InterPro" id="IPR036188">
    <property type="entry name" value="FAD/NAD-bd_sf"/>
</dbReference>
<dbReference type="InterPro" id="IPR005288">
    <property type="entry name" value="NadB"/>
</dbReference>
<dbReference type="KEGG" id="tdn:Suden_0420"/>
<evidence type="ECO:0000256" key="4">
    <source>
        <dbReference type="ARBA" id="ARBA00012173"/>
    </source>
</evidence>
<gene>
    <name evidence="13" type="ordered locus">Suden_0420</name>
</gene>
<dbReference type="HOGENOM" id="CLU_014312_3_2_7"/>
<evidence type="ECO:0000256" key="7">
    <source>
        <dbReference type="ARBA" id="ARBA00022827"/>
    </source>
</evidence>
<evidence type="ECO:0000256" key="3">
    <source>
        <dbReference type="ARBA" id="ARBA00008562"/>
    </source>
</evidence>
<dbReference type="Pfam" id="PF00890">
    <property type="entry name" value="FAD_binding_2"/>
    <property type="match status" value="1"/>
</dbReference>
<dbReference type="FunFam" id="3.90.700.10:FF:000002">
    <property type="entry name" value="L-aspartate oxidase"/>
    <property type="match status" value="1"/>
</dbReference>
<evidence type="ECO:0000256" key="6">
    <source>
        <dbReference type="ARBA" id="ARBA00022642"/>
    </source>
</evidence>
<sequence>MRYDVIIVGAGVAGLYAATHIPKSKKVLLINKRETFKCNSFYAQGGIALAIDAEDIPLHVQDTLDAGAGLCSEEAVRVLSESSRAIIDDLINRGFEFDRDKDGNLLYTKEAAHSKERILHAGGDATGRHMHYFLLQQNPHPMLTDARVVDLLIKDGECYGVTVLDHRESRNIYADNVILASGGVGSLYEFHTNAPCISADMQGLCVMKGIELSDMEMMQFHPTVFVDSDSAQKLLLTEALRGEGATVEDEAGRRFLFDYDERGELASRDIVSKAIYDHNKKTKMQTYLSFKNFDHVYFTKRFPNLYKSLQLLGYDVPKQRVPISPAFHYAIGGIKTDVNGAVPSIKSLYAIGEVASTKVHGANRLASNSLLEGLVFGKRAVEHILKKKNSKKELFFEVSSEIMSLKEDKEKKNLLRRIMWEKVSIVRTKNGLNSALHQINALLNEKIGKLLKFRLLTAREIVLGALARDESIGVHFIQKDDND</sequence>
<feature type="domain" description="FAD-dependent oxidoreductase 2 FAD-binding" evidence="12">
    <location>
        <begin position="4"/>
        <end position="370"/>
    </location>
</feature>
<dbReference type="SUPFAM" id="SSF46977">
    <property type="entry name" value="Succinate dehydrogenase/fumarate reductase flavoprotein C-terminal domain"/>
    <property type="match status" value="1"/>
</dbReference>
<dbReference type="Gene3D" id="3.50.50.60">
    <property type="entry name" value="FAD/NAD(P)-binding domain"/>
    <property type="match status" value="1"/>
</dbReference>
<dbReference type="EMBL" id="CP000153">
    <property type="protein sequence ID" value="ABB43701.1"/>
    <property type="molecule type" value="Genomic_DNA"/>
</dbReference>
<comment type="cofactor">
    <cofactor evidence="1 11">
        <name>FAD</name>
        <dbReference type="ChEBI" id="CHEBI:57692"/>
    </cofactor>
</comment>
<name>Q30TI0_SULDN</name>
<dbReference type="Gene3D" id="1.20.58.100">
    <property type="entry name" value="Fumarate reductase/succinate dehydrogenase flavoprotein-like, C-terminal domain"/>
    <property type="match status" value="1"/>
</dbReference>
<comment type="function">
    <text evidence="11">Catalyzes the oxidation of L-aspartate to iminoaspartate.</text>
</comment>
<dbReference type="GO" id="GO:0034628">
    <property type="term" value="P:'de novo' NAD+ biosynthetic process from L-aspartate"/>
    <property type="evidence" value="ECO:0007669"/>
    <property type="project" value="TreeGrafter"/>
</dbReference>
<organism evidence="13 14">
    <name type="scientific">Sulfurimonas denitrificans (strain ATCC 33889 / DSM 1251)</name>
    <name type="common">Thiomicrospira denitrificans (strain ATCC 33889 / DSM 1251)</name>
    <dbReference type="NCBI Taxonomy" id="326298"/>
    <lineage>
        <taxon>Bacteria</taxon>
        <taxon>Pseudomonadati</taxon>
        <taxon>Campylobacterota</taxon>
        <taxon>Epsilonproteobacteria</taxon>
        <taxon>Campylobacterales</taxon>
        <taxon>Sulfurimonadaceae</taxon>
        <taxon>Sulfurimonas</taxon>
    </lineage>
</organism>